<evidence type="ECO:0000313" key="3">
    <source>
        <dbReference type="EMBL" id="DAF49681.1"/>
    </source>
</evidence>
<evidence type="ECO:0000256" key="1">
    <source>
        <dbReference type="SAM" id="MobiDB-lite"/>
    </source>
</evidence>
<dbReference type="InterPro" id="IPR022038">
    <property type="entry name" value="Ig-like_bact"/>
</dbReference>
<dbReference type="EMBL" id="BK032586">
    <property type="protein sequence ID" value="DAF49681.1"/>
    <property type="molecule type" value="Genomic_DNA"/>
</dbReference>
<organism evidence="3">
    <name type="scientific">Podoviridae sp. ctZih56</name>
    <dbReference type="NCBI Taxonomy" id="2827741"/>
    <lineage>
        <taxon>Viruses</taxon>
        <taxon>Duplodnaviria</taxon>
        <taxon>Heunggongvirae</taxon>
        <taxon>Uroviricota</taxon>
        <taxon>Caudoviricetes</taxon>
    </lineage>
</organism>
<accession>A0A8S5SF89</accession>
<protein>
    <submittedName>
        <fullName evidence="3">Ig-like domain protein</fullName>
    </submittedName>
</protein>
<proteinExistence type="predicted"/>
<reference evidence="3" key="1">
    <citation type="journal article" date="2021" name="Proc. Natl. Acad. Sci. U.S.A.">
        <title>A Catalog of Tens of Thousands of Viruses from Human Metagenomes Reveals Hidden Associations with Chronic Diseases.</title>
        <authorList>
            <person name="Tisza M.J."/>
            <person name="Buck C.B."/>
        </authorList>
    </citation>
    <scope>NUCLEOTIDE SEQUENCE</scope>
    <source>
        <strain evidence="3">CtZih56</strain>
    </source>
</reference>
<feature type="region of interest" description="Disordered" evidence="1">
    <location>
        <begin position="348"/>
        <end position="380"/>
    </location>
</feature>
<evidence type="ECO:0000259" key="2">
    <source>
        <dbReference type="Pfam" id="PF07523"/>
    </source>
</evidence>
<feature type="domain" description="Ig-like" evidence="2">
    <location>
        <begin position="91"/>
        <end position="159"/>
    </location>
</feature>
<sequence>MAIDKAVDSRALDTLFENIGNAIREKDGTTALITPGNMPAKIRAIQTGVDTSDATAAASDIAKGKTAYVKGAKVVGTMEPIALSAITVSNGKTEYAPGDSFDASVLTVTASYTNGAAKVLSAGSYTVTAPDLSTTGTKTGSVSYTEGGVTKTASFTVTVASKVENDIITYTGTMTDQIVLMSNVAYRLLTLTSSGTLTLSKSRKGDVWMVSGGARGTRYGGGGGYTKQVAGVTLTGSMAAVVGAGGNYDERTAPGESTFLGYTTTAPAKESANGGSGGGGYGGNSGGSGDGISKYPFGNAGGAKLKSSGAIVSGTDKPHCGGGGGGGTEDNEYDRYYFGGAGGTNGGNGGTITNDSSGGDGGTGGDYGGGGGGTGSNDNSVNRGKAATFYGSGGGGGGYWMNSKGTNYYQGRGGNGYQGIIYIRIPLDQSIYGGKTPGKVK</sequence>
<dbReference type="Pfam" id="PF07523">
    <property type="entry name" value="Big_3"/>
    <property type="match status" value="1"/>
</dbReference>
<name>A0A8S5SF89_9CAUD</name>
<dbReference type="Gene3D" id="2.60.40.3630">
    <property type="match status" value="1"/>
</dbReference>
<dbReference type="PRINTS" id="PR01228">
    <property type="entry name" value="EGGSHELL"/>
</dbReference>
<feature type="compositionally biased region" description="Gly residues" evidence="1">
    <location>
        <begin position="358"/>
        <end position="375"/>
    </location>
</feature>